<sequence length="136" mass="15347">MAPVDGVGLTVHDFHESRNKLATSFLSLATFFAQAHKPNHVEFFLFFPQHSAAMFPFPPPLRPPHLRCSRERPPRHHVPFAFRYPRALAWDPTARHFLVGSRLSPVVVSSVSDAGVIETLVSDPFSLFSRRLPHSP</sequence>
<organism evidence="1 2">
    <name type="scientific">Zingiber officinale</name>
    <name type="common">Ginger</name>
    <name type="synonym">Amomum zingiber</name>
    <dbReference type="NCBI Taxonomy" id="94328"/>
    <lineage>
        <taxon>Eukaryota</taxon>
        <taxon>Viridiplantae</taxon>
        <taxon>Streptophyta</taxon>
        <taxon>Embryophyta</taxon>
        <taxon>Tracheophyta</taxon>
        <taxon>Spermatophyta</taxon>
        <taxon>Magnoliopsida</taxon>
        <taxon>Liliopsida</taxon>
        <taxon>Zingiberales</taxon>
        <taxon>Zingiberaceae</taxon>
        <taxon>Zingiber</taxon>
    </lineage>
</organism>
<evidence type="ECO:0000313" key="1">
    <source>
        <dbReference type="EMBL" id="KAG6471672.1"/>
    </source>
</evidence>
<dbReference type="AlphaFoldDB" id="A0A8J5CBB3"/>
<dbReference type="EMBL" id="JACMSC010000020">
    <property type="protein sequence ID" value="KAG6471672.1"/>
    <property type="molecule type" value="Genomic_DNA"/>
</dbReference>
<keyword evidence="2" id="KW-1185">Reference proteome</keyword>
<gene>
    <name evidence="1" type="ORF">ZIOFF_069118</name>
</gene>
<comment type="caution">
    <text evidence="1">The sequence shown here is derived from an EMBL/GenBank/DDBJ whole genome shotgun (WGS) entry which is preliminary data.</text>
</comment>
<evidence type="ECO:0000313" key="2">
    <source>
        <dbReference type="Proteomes" id="UP000734854"/>
    </source>
</evidence>
<proteinExistence type="predicted"/>
<reference evidence="1 2" key="1">
    <citation type="submission" date="2020-08" db="EMBL/GenBank/DDBJ databases">
        <title>Plant Genome Project.</title>
        <authorList>
            <person name="Zhang R.-G."/>
        </authorList>
    </citation>
    <scope>NUCLEOTIDE SEQUENCE [LARGE SCALE GENOMIC DNA]</scope>
    <source>
        <tissue evidence="1">Rhizome</tissue>
    </source>
</reference>
<protein>
    <submittedName>
        <fullName evidence="1">Uncharacterized protein</fullName>
    </submittedName>
</protein>
<accession>A0A8J5CBB3</accession>
<dbReference type="Proteomes" id="UP000734854">
    <property type="component" value="Unassembled WGS sequence"/>
</dbReference>
<name>A0A8J5CBB3_ZINOF</name>